<dbReference type="AlphaFoldDB" id="A0A2T4DQA9"/>
<dbReference type="Proteomes" id="UP000240608">
    <property type="component" value="Unassembled WGS sequence"/>
</dbReference>
<dbReference type="PROSITE" id="PS51257">
    <property type="entry name" value="PROKAR_LIPOPROTEIN"/>
    <property type="match status" value="1"/>
</dbReference>
<evidence type="ECO:0008006" key="3">
    <source>
        <dbReference type="Google" id="ProtNLM"/>
    </source>
</evidence>
<gene>
    <name evidence="1" type="ORF">C9994_09295</name>
</gene>
<sequence>MKVKNQMNSKMKNILLVTLIISILLSCNNKEDLKNDVCRSDIFNKVQNLINANEYIVNTEEYYSRQELKKYLNILKDINDLKYEIIVTSGGIKPENNELANGCKRGDDNYFGIYQRSDVFKLIEEIDIDGEINGLEEIFYSNLKRNFSDKYKYTQEYFLETSTTSIVLDISFIELEMYQVLFYHEPHCYD</sequence>
<evidence type="ECO:0000313" key="1">
    <source>
        <dbReference type="EMBL" id="PTB96004.1"/>
    </source>
</evidence>
<protein>
    <recommendedName>
        <fullName evidence="3">Lipoprotein</fullName>
    </recommendedName>
</protein>
<proteinExistence type="predicted"/>
<comment type="caution">
    <text evidence="1">The sequence shown here is derived from an EMBL/GenBank/DDBJ whole genome shotgun (WGS) entry which is preliminary data.</text>
</comment>
<organism evidence="1 2">
    <name type="scientific">Marivirga lumbricoides</name>
    <dbReference type="NCBI Taxonomy" id="1046115"/>
    <lineage>
        <taxon>Bacteria</taxon>
        <taxon>Pseudomonadati</taxon>
        <taxon>Bacteroidota</taxon>
        <taxon>Cytophagia</taxon>
        <taxon>Cytophagales</taxon>
        <taxon>Marivirgaceae</taxon>
        <taxon>Marivirga</taxon>
    </lineage>
</organism>
<dbReference type="EMBL" id="PYVU01000072">
    <property type="protein sequence ID" value="PTB96004.1"/>
    <property type="molecule type" value="Genomic_DNA"/>
</dbReference>
<name>A0A2T4DQA9_9BACT</name>
<evidence type="ECO:0000313" key="2">
    <source>
        <dbReference type="Proteomes" id="UP000240608"/>
    </source>
</evidence>
<accession>A0A2T4DQA9</accession>
<reference evidence="1 2" key="1">
    <citation type="submission" date="2018-03" db="EMBL/GenBank/DDBJ databases">
        <title>Cross-interface Injection: A General Nanoliter Liquid Handling Method Applied to Single Cells Genome Amplification Automated Nanoliter Liquid Handling Applied to Single Cell Multiple Displacement Amplification.</title>
        <authorList>
            <person name="Yun J."/>
            <person name="Xu P."/>
            <person name="Xu J."/>
            <person name="Dai X."/>
            <person name="Wang Y."/>
            <person name="Zheng X."/>
            <person name="Cao C."/>
            <person name="Yi Q."/>
            <person name="Zhu Y."/>
            <person name="Wang L."/>
            <person name="Dong Z."/>
            <person name="Huang Y."/>
            <person name="Huang L."/>
            <person name="Du W."/>
        </authorList>
    </citation>
    <scope>NUCLEOTIDE SEQUENCE [LARGE SCALE GENOMIC DNA]</scope>
    <source>
        <strain evidence="1 2">Z-D1-2</strain>
    </source>
</reference>